<dbReference type="AlphaFoldDB" id="A0A2A2K021"/>
<dbReference type="Gene3D" id="1.20.1270.60">
    <property type="entry name" value="Arfaptin homology (AH) domain/BAR domain"/>
    <property type="match status" value="1"/>
</dbReference>
<organism evidence="3 4">
    <name type="scientific">Diploscapter pachys</name>
    <dbReference type="NCBI Taxonomy" id="2018661"/>
    <lineage>
        <taxon>Eukaryota</taxon>
        <taxon>Metazoa</taxon>
        <taxon>Ecdysozoa</taxon>
        <taxon>Nematoda</taxon>
        <taxon>Chromadorea</taxon>
        <taxon>Rhabditida</taxon>
        <taxon>Rhabditina</taxon>
        <taxon>Rhabditomorpha</taxon>
        <taxon>Rhabditoidea</taxon>
        <taxon>Rhabditidae</taxon>
        <taxon>Diploscapter</taxon>
    </lineage>
</organism>
<dbReference type="Pfam" id="PF06456">
    <property type="entry name" value="Arfaptin"/>
    <property type="match status" value="1"/>
</dbReference>
<dbReference type="EMBL" id="LIAE01009955">
    <property type="protein sequence ID" value="PAV67307.1"/>
    <property type="molecule type" value="Genomic_DNA"/>
</dbReference>
<protein>
    <recommendedName>
        <fullName evidence="2">AH domain-containing protein</fullName>
    </recommendedName>
</protein>
<dbReference type="GO" id="GO:0051049">
    <property type="term" value="P:regulation of transport"/>
    <property type="evidence" value="ECO:0007669"/>
    <property type="project" value="TreeGrafter"/>
</dbReference>
<sequence length="485" mass="54081">MSDAPSVVVALVVGPWPNVASGRWIHERRLELKIRKSIYWSIFEGIFIMSTTSREVIASSCNSRDMVYRIQQHGLDFVFAIFFPICSIASPTATSTARPVLISEWDAPGQSPSVLAESYSTSSFVTHLIRILAFLQGFYQELQVFNERAIVDCTQTVDAAERARTEYRGSLLWMKKTSDELDPDTNRQMEKFREAQTAVRGNKERLDKLKGDVLQKVDLLAASRSNLLAHLLGRYYESLSTFYGNTAKAYTALAANLSVFQHYEFEILTDLIEPSKKVARKVRQESLDKEGKEKSRQSAEAKEEDELGDLLNLDDEPDNSLKKYLFGRDSPVEEKRDEDDKSPEEQRTDSPLGEFLEQHETKQSDEGVKNREINIGPLLPLVDALDMNASVPKLPPPPAGSANIPGSTQSAHTGHFVSQDLFPLMKKKEPVSEGLADLLSLAASSSNVPAATSAQFINPFSGEQPSSEWDSLLAQCDQQQSIDLL</sequence>
<comment type="caution">
    <text evidence="3">The sequence shown here is derived from an EMBL/GenBank/DDBJ whole genome shotgun (WGS) entry which is preliminary data.</text>
</comment>
<dbReference type="GO" id="GO:0019904">
    <property type="term" value="F:protein domain specific binding"/>
    <property type="evidence" value="ECO:0007669"/>
    <property type="project" value="InterPro"/>
</dbReference>
<keyword evidence="4" id="KW-1185">Reference proteome</keyword>
<feature type="compositionally biased region" description="Acidic residues" evidence="1">
    <location>
        <begin position="302"/>
        <end position="318"/>
    </location>
</feature>
<evidence type="ECO:0000259" key="2">
    <source>
        <dbReference type="PROSITE" id="PS50870"/>
    </source>
</evidence>
<dbReference type="PANTHER" id="PTHR10164">
    <property type="entry name" value="ISLET CELL AUTOANTIGEN 1"/>
    <property type="match status" value="1"/>
</dbReference>
<name>A0A2A2K021_9BILA</name>
<feature type="compositionally biased region" description="Basic and acidic residues" evidence="1">
    <location>
        <begin position="356"/>
        <end position="369"/>
    </location>
</feature>
<evidence type="ECO:0000256" key="1">
    <source>
        <dbReference type="SAM" id="MobiDB-lite"/>
    </source>
</evidence>
<dbReference type="SUPFAM" id="SSF103657">
    <property type="entry name" value="BAR/IMD domain-like"/>
    <property type="match status" value="1"/>
</dbReference>
<dbReference type="OrthoDB" id="2126778at2759"/>
<dbReference type="InterPro" id="IPR024114">
    <property type="entry name" value="Islet_autoAg_Ica1/Ica1-like"/>
</dbReference>
<evidence type="ECO:0000313" key="3">
    <source>
        <dbReference type="EMBL" id="PAV67307.1"/>
    </source>
</evidence>
<accession>A0A2A2K021</accession>
<feature type="domain" description="AH" evidence="2">
    <location>
        <begin position="135"/>
        <end position="255"/>
    </location>
</feature>
<dbReference type="SMART" id="SM01015">
    <property type="entry name" value="Arfaptin"/>
    <property type="match status" value="1"/>
</dbReference>
<gene>
    <name evidence="3" type="ORF">WR25_15189</name>
</gene>
<feature type="region of interest" description="Disordered" evidence="1">
    <location>
        <begin position="283"/>
        <end position="369"/>
    </location>
</feature>
<dbReference type="InterPro" id="IPR010504">
    <property type="entry name" value="AH_dom"/>
</dbReference>
<feature type="compositionally biased region" description="Basic and acidic residues" evidence="1">
    <location>
        <begin position="283"/>
        <end position="301"/>
    </location>
</feature>
<dbReference type="InterPro" id="IPR027267">
    <property type="entry name" value="AH/BAR_dom_sf"/>
</dbReference>
<dbReference type="STRING" id="2018661.A0A2A2K021"/>
<dbReference type="PANTHER" id="PTHR10164:SF4">
    <property type="entry name" value="GH23156P"/>
    <property type="match status" value="1"/>
</dbReference>
<evidence type="ECO:0000313" key="4">
    <source>
        <dbReference type="Proteomes" id="UP000218231"/>
    </source>
</evidence>
<reference evidence="3 4" key="1">
    <citation type="journal article" date="2017" name="Curr. Biol.">
        <title>Genome architecture and evolution of a unichromosomal asexual nematode.</title>
        <authorList>
            <person name="Fradin H."/>
            <person name="Zegar C."/>
            <person name="Gutwein M."/>
            <person name="Lucas J."/>
            <person name="Kovtun M."/>
            <person name="Corcoran D."/>
            <person name="Baugh L.R."/>
            <person name="Kiontke K."/>
            <person name="Gunsalus K."/>
            <person name="Fitch D.H."/>
            <person name="Piano F."/>
        </authorList>
    </citation>
    <scope>NUCLEOTIDE SEQUENCE [LARGE SCALE GENOMIC DNA]</scope>
    <source>
        <strain evidence="3">PF1309</strain>
    </source>
</reference>
<dbReference type="Proteomes" id="UP000218231">
    <property type="component" value="Unassembled WGS sequence"/>
</dbReference>
<feature type="compositionally biased region" description="Basic and acidic residues" evidence="1">
    <location>
        <begin position="330"/>
        <end position="348"/>
    </location>
</feature>
<proteinExistence type="predicted"/>
<dbReference type="PROSITE" id="PS50870">
    <property type="entry name" value="AH"/>
    <property type="match status" value="1"/>
</dbReference>
<dbReference type="GO" id="GO:0005794">
    <property type="term" value="C:Golgi apparatus"/>
    <property type="evidence" value="ECO:0007669"/>
    <property type="project" value="TreeGrafter"/>
</dbReference>